<gene>
    <name evidence="2" type="ORF">CE91St3_32570</name>
</gene>
<dbReference type="EMBL" id="BQNZ01000003">
    <property type="protein sequence ID" value="GKH73394.1"/>
    <property type="molecule type" value="Genomic_DNA"/>
</dbReference>
<feature type="domain" description="Bacterial repeat" evidence="1">
    <location>
        <begin position="703"/>
        <end position="778"/>
    </location>
</feature>
<comment type="caution">
    <text evidence="2">The sequence shown here is derived from an EMBL/GenBank/DDBJ whole genome shotgun (WGS) entry which is preliminary data.</text>
</comment>
<dbReference type="AlphaFoldDB" id="A0AA37KBA7"/>
<proteinExistence type="predicted"/>
<dbReference type="Gene3D" id="2.160.20.110">
    <property type="match status" value="2"/>
</dbReference>
<name>A0AA37KBA7_9BACT</name>
<feature type="domain" description="Bacterial repeat" evidence="1">
    <location>
        <begin position="780"/>
        <end position="855"/>
    </location>
</feature>
<evidence type="ECO:0000313" key="2">
    <source>
        <dbReference type="EMBL" id="GKH73394.1"/>
    </source>
</evidence>
<organism evidence="2 3">
    <name type="scientific">Parabacteroides merdae</name>
    <dbReference type="NCBI Taxonomy" id="46503"/>
    <lineage>
        <taxon>Bacteria</taxon>
        <taxon>Pseudomonadati</taxon>
        <taxon>Bacteroidota</taxon>
        <taxon>Bacteroidia</taxon>
        <taxon>Bacteroidales</taxon>
        <taxon>Tannerellaceae</taxon>
        <taxon>Parabacteroides</taxon>
    </lineage>
</organism>
<dbReference type="Proteomes" id="UP001055114">
    <property type="component" value="Unassembled WGS sequence"/>
</dbReference>
<accession>A0AA37KBA7</accession>
<protein>
    <recommendedName>
        <fullName evidence="1">Bacterial repeat domain-containing protein</fullName>
    </recommendedName>
</protein>
<evidence type="ECO:0000259" key="1">
    <source>
        <dbReference type="Pfam" id="PF18998"/>
    </source>
</evidence>
<sequence>MLNEYDGIDPPVWGQDLSGMNGATYPTIGGPEVIEVVSGIYSNEWKPNDEGIYEIYTVGHLYQFAKKVNDDGMSFQNMEVRLKNNIGLNNTENWESWNMNNAPKNKWTPIGNPSSPFKGTFDGQGHIVKGVKVDSEDYAGLFGILYDAGTIRNVGVVESDISGANAGGIVGGSSGTIQSCYYTGTVERSLVAGGIVGNYKNGTVTNCYYLDGCVKGNENKVLGTTPKPAAAFHNGEVAYLLNAWQGQDRMDWGQKLSDTDAYPTKQDGNNAVYGITFNYTNKDGDETETLICGNAGQLIQEPDDIPMNDNFVWIPKLPDNFPSKNMETYGYILPDETDIDWYNPDANPKEFTITTAAQLRGVSWLTNNVSNLDFKDWTLRLGANIELNNTEKWQQWNETTEGLNMWEPIGSYPNRFNGTFDGKGYTVGGIYVRDGNGAVGLFGYLGSDGTIWNVGVVKSYIHGDEEAHNGGIAGSNDGKIYSCYNTGIVDYGGVVGGIVGYNKGDIHSCYNGGTAKNGDYVGGIVGINNGKIYSCYNTGDVMDRGNTTIGGIVGELFEEGSNTNCFYLKKDDLKGVGAGLSDGTTDKTEAQFHSGEVAWELKQKPAPEGAFPWGQKLGADGNLFPVLGGEAVYKVTFEYPSAANQPATKSIFKYGNTNQLVNLTESELNQIQIPGYQLVWSEELPYNVKISDVTITADYKQLYTITIPTMTGGSVTANMDKAPAGEEITLTIFPAEGYEYVEGTLTVTNATPTEVTDNQYTFKMPAEDVTVTATFKQIEYVITIPTMPGGSVTANMDKAPAGEEITLTIFPAEGYEYVEGTLTVTNATPTEVVNNGCTFVMPASDVTVTATFQQKETPNPDPEPEPEPSYVTLHFEPNDSVCLEAESDYIEAGGTFVFTATVAEGYDPATLLVEYRKSPYLSWSPLKPAADGSYRLSWVYSDAYVRASVRPMAPTGIDVITGTQVYTESGTVVVRTAARARVTIVSLFGTTLYTREQEGTERYTDLTSGVYIVRVGDHTYKVRVR</sequence>
<dbReference type="Pfam" id="PF18998">
    <property type="entry name" value="Flg_new_2"/>
    <property type="match status" value="2"/>
</dbReference>
<dbReference type="InterPro" id="IPR044060">
    <property type="entry name" value="Bacterial_rp_domain"/>
</dbReference>
<evidence type="ECO:0000313" key="3">
    <source>
        <dbReference type="Proteomes" id="UP001055114"/>
    </source>
</evidence>
<reference evidence="2" key="1">
    <citation type="submission" date="2022-01" db="EMBL/GenBank/DDBJ databases">
        <title>Novel bile acid biosynthetic pathways are enriched in the microbiome of centenarians.</title>
        <authorList>
            <person name="Sato Y."/>
            <person name="Atarashi K."/>
            <person name="Plichta R.D."/>
            <person name="Arai Y."/>
            <person name="Sasajima S."/>
            <person name="Kearney M.S."/>
            <person name="Suda W."/>
            <person name="Takeshita K."/>
            <person name="Sasaki T."/>
            <person name="Okamoto S."/>
            <person name="Skelly N.A."/>
            <person name="Okamura Y."/>
            <person name="Vlamakis H."/>
            <person name="Li Y."/>
            <person name="Tanoue T."/>
            <person name="Takei H."/>
            <person name="Nittono H."/>
            <person name="Narushima S."/>
            <person name="Irie J."/>
            <person name="Itoh H."/>
            <person name="Moriya K."/>
            <person name="Sugiura Y."/>
            <person name="Suematsu M."/>
            <person name="Moritoki N."/>
            <person name="Shibata S."/>
            <person name="Littman R.D."/>
            <person name="Fischbach A.M."/>
            <person name="Uwamino Y."/>
            <person name="Inoue T."/>
            <person name="Honda A."/>
            <person name="Hattori M."/>
            <person name="Murai T."/>
            <person name="Xavier J.R."/>
            <person name="Hirose N."/>
            <person name="Honda K."/>
        </authorList>
    </citation>
    <scope>NUCLEOTIDE SEQUENCE</scope>
    <source>
        <strain evidence="2">CE91-St3</strain>
    </source>
</reference>